<evidence type="ECO:0000256" key="2">
    <source>
        <dbReference type="ARBA" id="ARBA00022475"/>
    </source>
</evidence>
<keyword evidence="5 6" id="KW-0472">Membrane</keyword>
<keyword evidence="2" id="KW-1003">Cell membrane</keyword>
<dbReference type="PANTHER" id="PTHR42703">
    <property type="entry name" value="NADH DEHYDROGENASE"/>
    <property type="match status" value="1"/>
</dbReference>
<gene>
    <name evidence="7" type="ORF">S03H2_59457</name>
</gene>
<keyword evidence="4 6" id="KW-1133">Transmembrane helix</keyword>
<organism evidence="7">
    <name type="scientific">marine sediment metagenome</name>
    <dbReference type="NCBI Taxonomy" id="412755"/>
    <lineage>
        <taxon>unclassified sequences</taxon>
        <taxon>metagenomes</taxon>
        <taxon>ecological metagenomes</taxon>
    </lineage>
</organism>
<evidence type="ECO:0000256" key="1">
    <source>
        <dbReference type="ARBA" id="ARBA00004651"/>
    </source>
</evidence>
<dbReference type="PANTHER" id="PTHR42703:SF1">
    <property type="entry name" value="NA(+)_H(+) ANTIPORTER SUBUNIT D1"/>
    <property type="match status" value="1"/>
</dbReference>
<proteinExistence type="predicted"/>
<dbReference type="AlphaFoldDB" id="X1IL10"/>
<accession>X1IL10</accession>
<protein>
    <recommendedName>
        <fullName evidence="8">NADH:quinone oxidoreductase/Mrp antiporter membrane subunit domain-containing protein</fullName>
    </recommendedName>
</protein>
<comment type="caution">
    <text evidence="7">The sequence shown here is derived from an EMBL/GenBank/DDBJ whole genome shotgun (WGS) entry which is preliminary data.</text>
</comment>
<evidence type="ECO:0000313" key="7">
    <source>
        <dbReference type="EMBL" id="GAH82397.1"/>
    </source>
</evidence>
<comment type="subcellular location">
    <subcellularLocation>
        <location evidence="1">Cell membrane</location>
        <topology evidence="1">Multi-pass membrane protein</topology>
    </subcellularLocation>
</comment>
<sequence>PPINGFISKWYLVQGTLDVGQMVFTATFLLSGLLNAGYLFTIVCRAFFTRSDKFAKFGEASPLMVIPLVLTAVFSLLLGLFPDQFPYLYRLASHVASSVLSGGGS</sequence>
<keyword evidence="3 6" id="KW-0812">Transmembrane</keyword>
<reference evidence="7" key="1">
    <citation type="journal article" date="2014" name="Front. Microbiol.">
        <title>High frequency of phylogenetically diverse reductive dehalogenase-homologous genes in deep subseafloor sedimentary metagenomes.</title>
        <authorList>
            <person name="Kawai M."/>
            <person name="Futagami T."/>
            <person name="Toyoda A."/>
            <person name="Takaki Y."/>
            <person name="Nishi S."/>
            <person name="Hori S."/>
            <person name="Arai W."/>
            <person name="Tsubouchi T."/>
            <person name="Morono Y."/>
            <person name="Uchiyama I."/>
            <person name="Ito T."/>
            <person name="Fujiyama A."/>
            <person name="Inagaki F."/>
            <person name="Takami H."/>
        </authorList>
    </citation>
    <scope>NUCLEOTIDE SEQUENCE</scope>
    <source>
        <strain evidence="7">Expedition CK06-06</strain>
    </source>
</reference>
<evidence type="ECO:0000256" key="5">
    <source>
        <dbReference type="ARBA" id="ARBA00023136"/>
    </source>
</evidence>
<evidence type="ECO:0000256" key="4">
    <source>
        <dbReference type="ARBA" id="ARBA00022989"/>
    </source>
</evidence>
<dbReference type="InterPro" id="IPR050586">
    <property type="entry name" value="CPA3_Na-H_Antiporter_D"/>
</dbReference>
<name>X1IL10_9ZZZZ</name>
<evidence type="ECO:0000256" key="6">
    <source>
        <dbReference type="SAM" id="Phobius"/>
    </source>
</evidence>
<feature type="transmembrane region" description="Helical" evidence="6">
    <location>
        <begin position="60"/>
        <end position="81"/>
    </location>
</feature>
<dbReference type="GO" id="GO:0005886">
    <property type="term" value="C:plasma membrane"/>
    <property type="evidence" value="ECO:0007669"/>
    <property type="project" value="UniProtKB-SubCell"/>
</dbReference>
<dbReference type="EMBL" id="BARU01038233">
    <property type="protein sequence ID" value="GAH82397.1"/>
    <property type="molecule type" value="Genomic_DNA"/>
</dbReference>
<feature type="transmembrane region" description="Helical" evidence="6">
    <location>
        <begin position="22"/>
        <end position="48"/>
    </location>
</feature>
<evidence type="ECO:0008006" key="8">
    <source>
        <dbReference type="Google" id="ProtNLM"/>
    </source>
</evidence>
<evidence type="ECO:0000256" key="3">
    <source>
        <dbReference type="ARBA" id="ARBA00022692"/>
    </source>
</evidence>
<feature type="non-terminal residue" evidence="7">
    <location>
        <position position="1"/>
    </location>
</feature>